<comment type="caution">
    <text evidence="3">The sequence shown here is derived from an EMBL/GenBank/DDBJ whole genome shotgun (WGS) entry which is preliminary data.</text>
</comment>
<evidence type="ECO:0000259" key="2">
    <source>
        <dbReference type="Pfam" id="PF20167"/>
    </source>
</evidence>
<proteinExistence type="predicted"/>
<accession>A0ABU6ZNV1</accession>
<reference evidence="3 4" key="1">
    <citation type="journal article" date="2023" name="Plants (Basel)">
        <title>Bridging the Gap: Combining Genomics and Transcriptomics Approaches to Understand Stylosanthes scabra, an Orphan Legume from the Brazilian Caatinga.</title>
        <authorList>
            <person name="Ferreira-Neto J.R.C."/>
            <person name="da Silva M.D."/>
            <person name="Binneck E."/>
            <person name="de Melo N.F."/>
            <person name="da Silva R.H."/>
            <person name="de Melo A.L.T.M."/>
            <person name="Pandolfi V."/>
            <person name="Bustamante F.O."/>
            <person name="Brasileiro-Vidal A.C."/>
            <person name="Benko-Iseppon A.M."/>
        </authorList>
    </citation>
    <scope>NUCLEOTIDE SEQUENCE [LARGE SCALE GENOMIC DNA]</scope>
    <source>
        <tissue evidence="3">Leaves</tissue>
    </source>
</reference>
<dbReference type="Proteomes" id="UP001341840">
    <property type="component" value="Unassembled WGS sequence"/>
</dbReference>
<feature type="compositionally biased region" description="Basic and acidic residues" evidence="1">
    <location>
        <begin position="28"/>
        <end position="52"/>
    </location>
</feature>
<keyword evidence="4" id="KW-1185">Reference proteome</keyword>
<feature type="compositionally biased region" description="Polar residues" evidence="1">
    <location>
        <begin position="13"/>
        <end position="27"/>
    </location>
</feature>
<dbReference type="EMBL" id="JASCZI010272850">
    <property type="protein sequence ID" value="MED6223650.1"/>
    <property type="molecule type" value="Genomic_DNA"/>
</dbReference>
<protein>
    <recommendedName>
        <fullName evidence="2">Putative plant transposon protein domain-containing protein</fullName>
    </recommendedName>
</protein>
<evidence type="ECO:0000313" key="3">
    <source>
        <dbReference type="EMBL" id="MED6223650.1"/>
    </source>
</evidence>
<dbReference type="InterPro" id="IPR046796">
    <property type="entry name" value="Transposase_32_dom"/>
</dbReference>
<sequence>MASKGKGIARQPSARTRGTSSRRQPSQEAERFETPNHAERGNTLSERKVIHERTINGNTQDTFREQIFVRGGNSFVPINMSLIRDFYANHDKKNQHEIYVRGIKISCHYRDIQRVLHIPRLEGKNEYNELGEDYDDNKLDLDAVIKDIGKDGATWPDVPGKISKTILNKEAWMSMKLVVCNIVPTRHETTLGVDHILLIYALMKGMTISLPGVMVSTMDMDPTKSKKHLLPFPMFITKWAEEAKVPTYPGDEMLKIPKGQQFFPYRVWKEETEAAANPIPPPLPSPVAHIDILTSCNVGSPEPSWKELMRALKRNERVMRRHEQLLLLIHPGTYISQLEQISSLEVFEH</sequence>
<evidence type="ECO:0000313" key="4">
    <source>
        <dbReference type="Proteomes" id="UP001341840"/>
    </source>
</evidence>
<organism evidence="3 4">
    <name type="scientific">Stylosanthes scabra</name>
    <dbReference type="NCBI Taxonomy" id="79078"/>
    <lineage>
        <taxon>Eukaryota</taxon>
        <taxon>Viridiplantae</taxon>
        <taxon>Streptophyta</taxon>
        <taxon>Embryophyta</taxon>
        <taxon>Tracheophyta</taxon>
        <taxon>Spermatophyta</taxon>
        <taxon>Magnoliopsida</taxon>
        <taxon>eudicotyledons</taxon>
        <taxon>Gunneridae</taxon>
        <taxon>Pentapetalae</taxon>
        <taxon>rosids</taxon>
        <taxon>fabids</taxon>
        <taxon>Fabales</taxon>
        <taxon>Fabaceae</taxon>
        <taxon>Papilionoideae</taxon>
        <taxon>50 kb inversion clade</taxon>
        <taxon>dalbergioids sensu lato</taxon>
        <taxon>Dalbergieae</taxon>
        <taxon>Pterocarpus clade</taxon>
        <taxon>Stylosanthes</taxon>
    </lineage>
</organism>
<feature type="domain" description="Putative plant transposon protein" evidence="2">
    <location>
        <begin position="77"/>
        <end position="246"/>
    </location>
</feature>
<evidence type="ECO:0000256" key="1">
    <source>
        <dbReference type="SAM" id="MobiDB-lite"/>
    </source>
</evidence>
<name>A0ABU6ZNV1_9FABA</name>
<feature type="region of interest" description="Disordered" evidence="1">
    <location>
        <begin position="1"/>
        <end position="52"/>
    </location>
</feature>
<dbReference type="Pfam" id="PF20167">
    <property type="entry name" value="Transposase_32"/>
    <property type="match status" value="1"/>
</dbReference>
<gene>
    <name evidence="3" type="ORF">PIB30_076134</name>
</gene>